<dbReference type="KEGG" id="ptp:RCA23_c09890"/>
<sequence>MFIISSEQSPKQMKDSRVMMVKLTQDLARGLGPWKDMYHENQAVLNELGARLIFAGTEKDDDSKLTVIIDFDSLEAMKTFGGHEELKAKRAAAGALLDTTVITVMSEGSFAG</sequence>
<accession>A0AAN0VHW4</accession>
<reference evidence="1 2" key="1">
    <citation type="journal article" date="2014" name="ISME J.">
        <title>Adaptation of an abundant Roseobacter RCA organism to pelagic systems revealed by genomic and transcriptomic analyses.</title>
        <authorList>
            <person name="Voget S."/>
            <person name="Wemheuer B."/>
            <person name="Brinkhoff T."/>
            <person name="Vollmers J."/>
            <person name="Dietrich S."/>
            <person name="Giebel H.A."/>
            <person name="Beardsley C."/>
            <person name="Sardemann C."/>
            <person name="Bakenhus I."/>
            <person name="Billerbeck S."/>
            <person name="Daniel R."/>
            <person name="Simon M."/>
        </authorList>
    </citation>
    <scope>NUCLEOTIDE SEQUENCE [LARGE SCALE GENOMIC DNA]</scope>
    <source>
        <strain evidence="1 2">RCA23</strain>
    </source>
</reference>
<evidence type="ECO:0000313" key="2">
    <source>
        <dbReference type="Proteomes" id="UP000028680"/>
    </source>
</evidence>
<dbReference type="GeneID" id="93368005"/>
<dbReference type="RefSeq" id="WP_236631398.1">
    <property type="nucleotide sequence ID" value="NZ_CP003984.1"/>
</dbReference>
<dbReference type="AlphaFoldDB" id="A0AAN0VHW4"/>
<dbReference type="Proteomes" id="UP000028680">
    <property type="component" value="Chromosome"/>
</dbReference>
<keyword evidence="2" id="KW-1185">Reference proteome</keyword>
<protein>
    <submittedName>
        <fullName evidence="1">Uncharacterized protein</fullName>
    </submittedName>
</protein>
<gene>
    <name evidence="1" type="ORF">RCA23_c09890</name>
</gene>
<organism evidence="1 2">
    <name type="scientific">Planktomarina temperata RCA23</name>
    <dbReference type="NCBI Taxonomy" id="666509"/>
    <lineage>
        <taxon>Bacteria</taxon>
        <taxon>Pseudomonadati</taxon>
        <taxon>Pseudomonadota</taxon>
        <taxon>Alphaproteobacteria</taxon>
        <taxon>Rhodobacterales</taxon>
        <taxon>Paracoccaceae</taxon>
        <taxon>Planktomarina</taxon>
    </lineage>
</organism>
<name>A0AAN0VHW4_9RHOB</name>
<evidence type="ECO:0000313" key="1">
    <source>
        <dbReference type="EMBL" id="AII86542.1"/>
    </source>
</evidence>
<proteinExistence type="predicted"/>
<dbReference type="EMBL" id="CP003984">
    <property type="protein sequence ID" value="AII86542.1"/>
    <property type="molecule type" value="Genomic_DNA"/>
</dbReference>